<dbReference type="Gene3D" id="2.60.40.1890">
    <property type="entry name" value="PCu(A)C copper chaperone"/>
    <property type="match status" value="1"/>
</dbReference>
<dbReference type="SUPFAM" id="SSF110087">
    <property type="entry name" value="DR1885-like metal-binding protein"/>
    <property type="match status" value="1"/>
</dbReference>
<feature type="non-terminal residue" evidence="1">
    <location>
        <position position="1"/>
    </location>
</feature>
<name>A0A3B0SNL6_9ZZZZ</name>
<evidence type="ECO:0000313" key="1">
    <source>
        <dbReference type="EMBL" id="VAW03842.1"/>
    </source>
</evidence>
<gene>
    <name evidence="1" type="ORF">MNBD_ALPHA05-1370</name>
</gene>
<dbReference type="InterPro" id="IPR036182">
    <property type="entry name" value="PCuAC_sf"/>
</dbReference>
<dbReference type="AlphaFoldDB" id="A0A3B0SNL6"/>
<sequence>STASLAPGGAHIMLMGLGKAFAPGDAPVLQLQFENAPAMEVTLDVHSITDQPR</sequence>
<dbReference type="EMBL" id="UOEH01000414">
    <property type="protein sequence ID" value="VAW03842.1"/>
    <property type="molecule type" value="Genomic_DNA"/>
</dbReference>
<evidence type="ECO:0008006" key="2">
    <source>
        <dbReference type="Google" id="ProtNLM"/>
    </source>
</evidence>
<protein>
    <recommendedName>
        <fullName evidence="2">Copper chaperone PCu(A)C</fullName>
    </recommendedName>
</protein>
<accession>A0A3B0SNL6</accession>
<dbReference type="InterPro" id="IPR007410">
    <property type="entry name" value="LpqE-like"/>
</dbReference>
<proteinExistence type="predicted"/>
<dbReference type="Pfam" id="PF04314">
    <property type="entry name" value="PCuAC"/>
    <property type="match status" value="1"/>
</dbReference>
<reference evidence="1" key="1">
    <citation type="submission" date="2018-06" db="EMBL/GenBank/DDBJ databases">
        <authorList>
            <person name="Zhirakovskaya E."/>
        </authorList>
    </citation>
    <scope>NUCLEOTIDE SEQUENCE</scope>
</reference>
<organism evidence="1">
    <name type="scientific">hydrothermal vent metagenome</name>
    <dbReference type="NCBI Taxonomy" id="652676"/>
    <lineage>
        <taxon>unclassified sequences</taxon>
        <taxon>metagenomes</taxon>
        <taxon>ecological metagenomes</taxon>
    </lineage>
</organism>